<feature type="chain" id="PRO_5034031387" evidence="2">
    <location>
        <begin position="20"/>
        <end position="106"/>
    </location>
</feature>
<feature type="signal peptide" evidence="2">
    <location>
        <begin position="1"/>
        <end position="19"/>
    </location>
</feature>
<organism evidence="3 4">
    <name type="scientific">Rhizoctonia solani</name>
    <dbReference type="NCBI Taxonomy" id="456999"/>
    <lineage>
        <taxon>Eukaryota</taxon>
        <taxon>Fungi</taxon>
        <taxon>Dikarya</taxon>
        <taxon>Basidiomycota</taxon>
        <taxon>Agaricomycotina</taxon>
        <taxon>Agaricomycetes</taxon>
        <taxon>Cantharellales</taxon>
        <taxon>Ceratobasidiaceae</taxon>
        <taxon>Rhizoctonia</taxon>
    </lineage>
</organism>
<dbReference type="RefSeq" id="XP_043182222.1">
    <property type="nucleotide sequence ID" value="XM_043329388.1"/>
</dbReference>
<evidence type="ECO:0000313" key="4">
    <source>
        <dbReference type="Proteomes" id="UP000650533"/>
    </source>
</evidence>
<proteinExistence type="predicted"/>
<keyword evidence="1" id="KW-1133">Transmembrane helix</keyword>
<gene>
    <name evidence="3" type="ORF">RhiXN_09572</name>
</gene>
<dbReference type="GeneID" id="67031851"/>
<dbReference type="EMBL" id="CP059665">
    <property type="protein sequence ID" value="QRW21985.1"/>
    <property type="molecule type" value="Genomic_DNA"/>
</dbReference>
<dbReference type="Proteomes" id="UP000650533">
    <property type="component" value="Chromosome 8"/>
</dbReference>
<protein>
    <submittedName>
        <fullName evidence="3">Uncharacterized protein</fullName>
    </submittedName>
</protein>
<evidence type="ECO:0000256" key="2">
    <source>
        <dbReference type="SAM" id="SignalP"/>
    </source>
</evidence>
<dbReference type="AlphaFoldDB" id="A0A8H8NYQ3"/>
<feature type="transmembrane region" description="Helical" evidence="1">
    <location>
        <begin position="76"/>
        <end position="100"/>
    </location>
</feature>
<dbReference type="KEGG" id="rsx:RhiXN_09572"/>
<sequence>MRFYAIAGVLLALLPLVPAATLSVKESDLEARDSDVFVDTNESISLATNDGNFTPAGPDDERRVCPNGYGYCRAAVLRATTVSLLSVASAAVAMVVSAVLKPRNGR</sequence>
<evidence type="ECO:0000256" key="1">
    <source>
        <dbReference type="SAM" id="Phobius"/>
    </source>
</evidence>
<keyword evidence="1" id="KW-0812">Transmembrane</keyword>
<keyword evidence="1" id="KW-0472">Membrane</keyword>
<name>A0A8H8NYQ3_9AGAM</name>
<reference evidence="3" key="1">
    <citation type="submission" date="2020-05" db="EMBL/GenBank/DDBJ databases">
        <title>Evolutionary and genomic comparisons of hybrid uninucleate and nonhybrid Rhizoctonia fungi.</title>
        <authorList>
            <person name="Li C."/>
            <person name="Chen X."/>
        </authorList>
    </citation>
    <scope>NUCLEOTIDE SEQUENCE</scope>
    <source>
        <strain evidence="3">AG-1 IA</strain>
    </source>
</reference>
<accession>A0A8H8NYQ3</accession>
<evidence type="ECO:0000313" key="3">
    <source>
        <dbReference type="EMBL" id="QRW21985.1"/>
    </source>
</evidence>
<keyword evidence="2" id="KW-0732">Signal</keyword>